<dbReference type="Gene3D" id="3.40.50.1820">
    <property type="entry name" value="alpha/beta hydrolase"/>
    <property type="match status" value="1"/>
</dbReference>
<organism evidence="3 4">
    <name type="scientific">Humisphaera borealis</name>
    <dbReference type="NCBI Taxonomy" id="2807512"/>
    <lineage>
        <taxon>Bacteria</taxon>
        <taxon>Pseudomonadati</taxon>
        <taxon>Planctomycetota</taxon>
        <taxon>Phycisphaerae</taxon>
        <taxon>Tepidisphaerales</taxon>
        <taxon>Tepidisphaeraceae</taxon>
        <taxon>Humisphaera</taxon>
    </lineage>
</organism>
<reference evidence="3 4" key="1">
    <citation type="submission" date="2020-10" db="EMBL/GenBank/DDBJ databases">
        <title>Wide distribution of Phycisphaera-like planctomycetes from WD2101 soil group in peatlands and genome analysis of the first cultivated representative.</title>
        <authorList>
            <person name="Dedysh S.N."/>
            <person name="Beletsky A.V."/>
            <person name="Ivanova A."/>
            <person name="Kulichevskaya I.S."/>
            <person name="Suzina N.E."/>
            <person name="Philippov D.A."/>
            <person name="Rakitin A.L."/>
            <person name="Mardanov A.V."/>
            <person name="Ravin N.V."/>
        </authorList>
    </citation>
    <scope>NUCLEOTIDE SEQUENCE [LARGE SCALE GENOMIC DNA]</scope>
    <source>
        <strain evidence="3 4">M1803</strain>
    </source>
</reference>
<evidence type="ECO:0000313" key="4">
    <source>
        <dbReference type="Proteomes" id="UP000593765"/>
    </source>
</evidence>
<dbReference type="InterPro" id="IPR029058">
    <property type="entry name" value="AB_hydrolase_fold"/>
</dbReference>
<keyword evidence="4" id="KW-1185">Reference proteome</keyword>
<evidence type="ECO:0000256" key="1">
    <source>
        <dbReference type="ARBA" id="ARBA00022801"/>
    </source>
</evidence>
<dbReference type="Pfam" id="PF20434">
    <property type="entry name" value="BD-FAE"/>
    <property type="match status" value="1"/>
</dbReference>
<dbReference type="KEGG" id="hbs:IPV69_02285"/>
<evidence type="ECO:0000259" key="2">
    <source>
        <dbReference type="Pfam" id="PF20434"/>
    </source>
</evidence>
<dbReference type="PANTHER" id="PTHR48081:SF13">
    <property type="entry name" value="ALPHA_BETA HYDROLASE"/>
    <property type="match status" value="1"/>
</dbReference>
<proteinExistence type="predicted"/>
<gene>
    <name evidence="3" type="ORF">IPV69_02285</name>
</gene>
<keyword evidence="1 3" id="KW-0378">Hydrolase</keyword>
<dbReference type="PANTHER" id="PTHR48081">
    <property type="entry name" value="AB HYDROLASE SUPERFAMILY PROTEIN C4A8.06C"/>
    <property type="match status" value="1"/>
</dbReference>
<dbReference type="AlphaFoldDB" id="A0A7M2X648"/>
<dbReference type="EMBL" id="CP063458">
    <property type="protein sequence ID" value="QOV92310.1"/>
    <property type="molecule type" value="Genomic_DNA"/>
</dbReference>
<dbReference type="Proteomes" id="UP000593765">
    <property type="component" value="Chromosome"/>
</dbReference>
<accession>A0A7M2X648</accession>
<dbReference type="InterPro" id="IPR050300">
    <property type="entry name" value="GDXG_lipolytic_enzyme"/>
</dbReference>
<sequence length="281" mass="29931">MVPLLQTAASAEPRVVRDITYATVGQRQLVLDLYLPEAKAAPLIVWVHGGAWRAGSKADMPLGDLVKAGYGVASVDYRLSTDAAFPAQVHDIKAAIRFLRAKSKDYGYDADQIVVAGNSAGGHLAALVGVSGGVKELEGDVGDHREQSSAVRAIVSYYGMSNLTTILDQSTPHGLKMRVPALQLLLGGQPSEKPELARLASPVFHVDANDPPLLLLHGDQDPQAPINQSIELWGKYEAAHLRVKFQAIAGVKHGGKEFFDADRTKLVLAFLAESLGAAAGR</sequence>
<protein>
    <submittedName>
        <fullName evidence="3">Alpha/beta hydrolase</fullName>
    </submittedName>
</protein>
<dbReference type="InterPro" id="IPR049492">
    <property type="entry name" value="BD-FAE-like_dom"/>
</dbReference>
<name>A0A7M2X648_9BACT</name>
<dbReference type="GO" id="GO:0016787">
    <property type="term" value="F:hydrolase activity"/>
    <property type="evidence" value="ECO:0007669"/>
    <property type="project" value="UniProtKB-KW"/>
</dbReference>
<evidence type="ECO:0000313" key="3">
    <source>
        <dbReference type="EMBL" id="QOV92310.1"/>
    </source>
</evidence>
<dbReference type="SUPFAM" id="SSF53474">
    <property type="entry name" value="alpha/beta-Hydrolases"/>
    <property type="match status" value="1"/>
</dbReference>
<feature type="domain" description="BD-FAE-like" evidence="2">
    <location>
        <begin position="31"/>
        <end position="234"/>
    </location>
</feature>